<comment type="caution">
    <text evidence="1">The sequence shown here is derived from an EMBL/GenBank/DDBJ whole genome shotgun (WGS) entry which is preliminary data.</text>
</comment>
<sequence>MRIVSFILFVGLLHSCCTTKEKMTNDFTSGTIVHSTDENDCAYTIKVSNTENVLYLDPINLENMYMKDGLKVQFQYKSLKMKNRCNKANPISLTKMTKE</sequence>
<accession>A0A3L9YDY4</accession>
<reference evidence="1 2" key="1">
    <citation type="submission" date="2018-10" db="EMBL/GenBank/DDBJ databases">
        <title>Genomic Encyclopedia of Archaeal and Bacterial Type Strains, Phase II (KMG-II): from individual species to whole genera.</title>
        <authorList>
            <person name="Goeker M."/>
        </authorList>
    </citation>
    <scope>NUCLEOTIDE SEQUENCE [LARGE SCALE GENOMIC DNA]</scope>
    <source>
        <strain evidence="1 2">DSM 23424</strain>
    </source>
</reference>
<organism evidence="1 2">
    <name type="scientific">Ulvibacter antarcticus</name>
    <dbReference type="NCBI Taxonomy" id="442714"/>
    <lineage>
        <taxon>Bacteria</taxon>
        <taxon>Pseudomonadati</taxon>
        <taxon>Bacteroidota</taxon>
        <taxon>Flavobacteriia</taxon>
        <taxon>Flavobacteriales</taxon>
        <taxon>Flavobacteriaceae</taxon>
        <taxon>Ulvibacter</taxon>
    </lineage>
</organism>
<gene>
    <name evidence="1" type="ORF">BXY75_3146</name>
</gene>
<dbReference type="RefSeq" id="WP_147437294.1">
    <property type="nucleotide sequence ID" value="NZ_REFC01000015.1"/>
</dbReference>
<evidence type="ECO:0000313" key="2">
    <source>
        <dbReference type="Proteomes" id="UP000271339"/>
    </source>
</evidence>
<protein>
    <submittedName>
        <fullName evidence="1">Uncharacterized protein</fullName>
    </submittedName>
</protein>
<proteinExistence type="predicted"/>
<dbReference type="AlphaFoldDB" id="A0A3L9YDY4"/>
<evidence type="ECO:0000313" key="1">
    <source>
        <dbReference type="EMBL" id="RMA57259.1"/>
    </source>
</evidence>
<keyword evidence="2" id="KW-1185">Reference proteome</keyword>
<dbReference type="Proteomes" id="UP000271339">
    <property type="component" value="Unassembled WGS sequence"/>
</dbReference>
<dbReference type="OrthoDB" id="1162264at2"/>
<dbReference type="EMBL" id="REFC01000015">
    <property type="protein sequence ID" value="RMA57259.1"/>
    <property type="molecule type" value="Genomic_DNA"/>
</dbReference>
<name>A0A3L9YDY4_9FLAO</name>